<organism evidence="1 2">
    <name type="scientific">Batillaria attramentaria</name>
    <dbReference type="NCBI Taxonomy" id="370345"/>
    <lineage>
        <taxon>Eukaryota</taxon>
        <taxon>Metazoa</taxon>
        <taxon>Spiralia</taxon>
        <taxon>Lophotrochozoa</taxon>
        <taxon>Mollusca</taxon>
        <taxon>Gastropoda</taxon>
        <taxon>Caenogastropoda</taxon>
        <taxon>Sorbeoconcha</taxon>
        <taxon>Cerithioidea</taxon>
        <taxon>Batillariidae</taxon>
        <taxon>Batillaria</taxon>
    </lineage>
</organism>
<comment type="caution">
    <text evidence="1">The sequence shown here is derived from an EMBL/GenBank/DDBJ whole genome shotgun (WGS) entry which is preliminary data.</text>
</comment>
<evidence type="ECO:0000313" key="1">
    <source>
        <dbReference type="EMBL" id="KAK7465172.1"/>
    </source>
</evidence>
<dbReference type="EMBL" id="JACVVK020000572">
    <property type="protein sequence ID" value="KAK7465172.1"/>
    <property type="molecule type" value="Genomic_DNA"/>
</dbReference>
<dbReference type="AlphaFoldDB" id="A0ABD0J806"/>
<name>A0ABD0J806_9CAEN</name>
<proteinExistence type="predicted"/>
<keyword evidence="2" id="KW-1185">Reference proteome</keyword>
<evidence type="ECO:0000313" key="2">
    <source>
        <dbReference type="Proteomes" id="UP001519460"/>
    </source>
</evidence>
<reference evidence="1 2" key="1">
    <citation type="journal article" date="2023" name="Sci. Data">
        <title>Genome assembly of the Korean intertidal mud-creeper Batillaria attramentaria.</title>
        <authorList>
            <person name="Patra A.K."/>
            <person name="Ho P.T."/>
            <person name="Jun S."/>
            <person name="Lee S.J."/>
            <person name="Kim Y."/>
            <person name="Won Y.J."/>
        </authorList>
    </citation>
    <scope>NUCLEOTIDE SEQUENCE [LARGE SCALE GENOMIC DNA]</scope>
    <source>
        <strain evidence="1">Wonlab-2016</strain>
    </source>
</reference>
<accession>A0ABD0J806</accession>
<sequence length="183" mass="21011">MKPRNRRALYREKRAAARCMLGATCTSRDEHSSPGGKGLVAWDSAFWWPPVSVLLDELLPRDNLWRRLNHCFCCPASSVTVLFECSRYSQESLWCRMIHYASGCAFKQVASKKQPVVSSDLLFLVAAPLVHVLSDILLPNHNTWRYLSHYFLCCLASMQKGFLGKLMTCKLPYDQPIIFYWCV</sequence>
<gene>
    <name evidence="1" type="ORF">BaRGS_00037635</name>
</gene>
<protein>
    <submittedName>
        <fullName evidence="1">Uncharacterized protein</fullName>
    </submittedName>
</protein>
<dbReference type="Proteomes" id="UP001519460">
    <property type="component" value="Unassembled WGS sequence"/>
</dbReference>